<proteinExistence type="predicted"/>
<evidence type="ECO:0000313" key="1">
    <source>
        <dbReference type="EMBL" id="KAI8011062.1"/>
    </source>
</evidence>
<keyword evidence="2" id="KW-1185">Reference proteome</keyword>
<organism evidence="1 2">
    <name type="scientific">Camellia lanceoleosa</name>
    <dbReference type="NCBI Taxonomy" id="1840588"/>
    <lineage>
        <taxon>Eukaryota</taxon>
        <taxon>Viridiplantae</taxon>
        <taxon>Streptophyta</taxon>
        <taxon>Embryophyta</taxon>
        <taxon>Tracheophyta</taxon>
        <taxon>Spermatophyta</taxon>
        <taxon>Magnoliopsida</taxon>
        <taxon>eudicotyledons</taxon>
        <taxon>Gunneridae</taxon>
        <taxon>Pentapetalae</taxon>
        <taxon>asterids</taxon>
        <taxon>Ericales</taxon>
        <taxon>Theaceae</taxon>
        <taxon>Camellia</taxon>
    </lineage>
</organism>
<dbReference type="EMBL" id="CM045762">
    <property type="protein sequence ID" value="KAI8011062.1"/>
    <property type="molecule type" value="Genomic_DNA"/>
</dbReference>
<accession>A0ACC0HDW5</accession>
<gene>
    <name evidence="1" type="ORF">LOK49_LG06G03036</name>
</gene>
<dbReference type="Proteomes" id="UP001060215">
    <property type="component" value="Chromosome 5"/>
</dbReference>
<sequence>MNGVSMSTIQLLVAAILLQCCFIPTFQHPLGPLTPSEINQVSLIIQNSRLGSAISNLTFHFVDLEEPEKVDVLKCLSSNEHNGSFPHRRAKAQQVAGVICIFERYSGDVAWRHTEVGVPGQLLKSGKTEVSLVVRMVATVGNYDYILDWEFKQSGSIKVGARTNKCCVTAFYILLFE</sequence>
<evidence type="ECO:0000313" key="2">
    <source>
        <dbReference type="Proteomes" id="UP001060215"/>
    </source>
</evidence>
<protein>
    <submittedName>
        <fullName evidence="1">Primary amine oxidase 1</fullName>
    </submittedName>
</protein>
<name>A0ACC0HDW5_9ERIC</name>
<reference evidence="1 2" key="1">
    <citation type="journal article" date="2022" name="Plant J.">
        <title>Chromosome-level genome of Camellia lanceoleosa provides a valuable resource for understanding genome evolution and self-incompatibility.</title>
        <authorList>
            <person name="Gong W."/>
            <person name="Xiao S."/>
            <person name="Wang L."/>
            <person name="Liao Z."/>
            <person name="Chang Y."/>
            <person name="Mo W."/>
            <person name="Hu G."/>
            <person name="Li W."/>
            <person name="Zhao G."/>
            <person name="Zhu H."/>
            <person name="Hu X."/>
            <person name="Ji K."/>
            <person name="Xiang X."/>
            <person name="Song Q."/>
            <person name="Yuan D."/>
            <person name="Jin S."/>
            <person name="Zhang L."/>
        </authorList>
    </citation>
    <scope>NUCLEOTIDE SEQUENCE [LARGE SCALE GENOMIC DNA]</scope>
    <source>
        <strain evidence="1">SQ_2022a</strain>
    </source>
</reference>
<comment type="caution">
    <text evidence="1">The sequence shown here is derived from an EMBL/GenBank/DDBJ whole genome shotgun (WGS) entry which is preliminary data.</text>
</comment>